<dbReference type="GO" id="GO:0010181">
    <property type="term" value="F:FMN binding"/>
    <property type="evidence" value="ECO:0007669"/>
    <property type="project" value="InterPro"/>
</dbReference>
<dbReference type="Pfam" id="PF10590">
    <property type="entry name" value="PNP_phzG_C"/>
    <property type="match status" value="1"/>
</dbReference>
<dbReference type="GO" id="GO:0008615">
    <property type="term" value="P:pyridoxine biosynthetic process"/>
    <property type="evidence" value="ECO:0007669"/>
    <property type="project" value="UniProtKB-KW"/>
</dbReference>
<accession>A0A8K0P6K8</accession>
<evidence type="ECO:0000256" key="4">
    <source>
        <dbReference type="ARBA" id="ARBA00005037"/>
    </source>
</evidence>
<dbReference type="InterPro" id="IPR012349">
    <property type="entry name" value="Split_barrel_FMN-bd"/>
</dbReference>
<dbReference type="FunFam" id="2.30.110.10:FF:000005">
    <property type="entry name" value="NAD(P)H-hydrate epimerase"/>
    <property type="match status" value="1"/>
</dbReference>
<comment type="subunit">
    <text evidence="6">Homodimer.</text>
</comment>
<evidence type="ECO:0000313" key="14">
    <source>
        <dbReference type="EMBL" id="KAG8234063.1"/>
    </source>
</evidence>
<comment type="similarity">
    <text evidence="5">Belongs to the pyridoxamine 5'-phosphate oxidase family.</text>
</comment>
<protein>
    <recommendedName>
        <fullName evidence="7">pyridoxal 5'-phosphate synthase</fullName>
        <ecNumber evidence="7">1.4.3.5</ecNumber>
    </recommendedName>
</protein>
<feature type="domain" description="Pyridoxine 5'-phosphate oxidase dimerisation C-terminal" evidence="13">
    <location>
        <begin position="216"/>
        <end position="270"/>
    </location>
</feature>
<dbReference type="Proteomes" id="UP000792457">
    <property type="component" value="Unassembled WGS sequence"/>
</dbReference>
<dbReference type="PANTHER" id="PTHR10851:SF0">
    <property type="entry name" value="PYRIDOXINE-5'-PHOSPHATE OXIDASE"/>
    <property type="match status" value="1"/>
</dbReference>
<dbReference type="InterPro" id="IPR019740">
    <property type="entry name" value="Pyridox_Oxase_CS"/>
</dbReference>
<comment type="cofactor">
    <cofactor evidence="1">
        <name>FMN</name>
        <dbReference type="ChEBI" id="CHEBI:58210"/>
    </cofactor>
</comment>
<evidence type="ECO:0000256" key="8">
    <source>
        <dbReference type="ARBA" id="ARBA00022630"/>
    </source>
</evidence>
<evidence type="ECO:0000256" key="6">
    <source>
        <dbReference type="ARBA" id="ARBA00011738"/>
    </source>
</evidence>
<dbReference type="InterPro" id="IPR011576">
    <property type="entry name" value="Pyridox_Oxase_N"/>
</dbReference>
<evidence type="ECO:0000256" key="7">
    <source>
        <dbReference type="ARBA" id="ARBA00012801"/>
    </source>
</evidence>
<dbReference type="OrthoDB" id="303614at2759"/>
<evidence type="ECO:0000256" key="5">
    <source>
        <dbReference type="ARBA" id="ARBA00007301"/>
    </source>
</evidence>
<dbReference type="UniPathway" id="UPA01068">
    <property type="reaction ID" value="UER00304"/>
</dbReference>
<comment type="pathway">
    <text evidence="4">Cofactor metabolism; pyridoxal 5'-phosphate salvage; pyridoxal 5'-phosphate from pyridoxine 5'-phosphate: step 1/1.</text>
</comment>
<evidence type="ECO:0000256" key="2">
    <source>
        <dbReference type="ARBA" id="ARBA00003691"/>
    </source>
</evidence>
<name>A0A8K0P6K8_LADFU</name>
<gene>
    <name evidence="14" type="ORF">J437_LFUL013559</name>
</gene>
<dbReference type="Gene3D" id="2.30.110.10">
    <property type="entry name" value="Electron Transport, Fmn-binding Protein, Chain A"/>
    <property type="match status" value="1"/>
</dbReference>
<dbReference type="InterPro" id="IPR019576">
    <property type="entry name" value="Pyridoxamine_oxidase_dimer_C"/>
</dbReference>
<reference evidence="14" key="2">
    <citation type="submission" date="2017-10" db="EMBL/GenBank/DDBJ databases">
        <title>Ladona fulva Genome sequencing and assembly.</title>
        <authorList>
            <person name="Murali S."/>
            <person name="Richards S."/>
            <person name="Bandaranaike D."/>
            <person name="Bellair M."/>
            <person name="Blankenburg K."/>
            <person name="Chao H."/>
            <person name="Dinh H."/>
            <person name="Doddapaneni H."/>
            <person name="Dugan-Rocha S."/>
            <person name="Elkadiri S."/>
            <person name="Gnanaolivu R."/>
            <person name="Hernandez B."/>
            <person name="Skinner E."/>
            <person name="Javaid M."/>
            <person name="Lee S."/>
            <person name="Li M."/>
            <person name="Ming W."/>
            <person name="Munidasa M."/>
            <person name="Muniz J."/>
            <person name="Nguyen L."/>
            <person name="Hughes D."/>
            <person name="Osuji N."/>
            <person name="Pu L.-L."/>
            <person name="Puazo M."/>
            <person name="Qu C."/>
            <person name="Quiroz J."/>
            <person name="Raj R."/>
            <person name="Weissenberger G."/>
            <person name="Xin Y."/>
            <person name="Zou X."/>
            <person name="Han Y."/>
            <person name="Worley K."/>
            <person name="Muzny D."/>
            <person name="Gibbs R."/>
        </authorList>
    </citation>
    <scope>NUCLEOTIDE SEQUENCE</scope>
    <source>
        <strain evidence="14">Sampled in the wild</strain>
    </source>
</reference>
<reference evidence="14" key="1">
    <citation type="submission" date="2013-04" db="EMBL/GenBank/DDBJ databases">
        <authorList>
            <person name="Qu J."/>
            <person name="Murali S.C."/>
            <person name="Bandaranaike D."/>
            <person name="Bellair M."/>
            <person name="Blankenburg K."/>
            <person name="Chao H."/>
            <person name="Dinh H."/>
            <person name="Doddapaneni H."/>
            <person name="Downs B."/>
            <person name="Dugan-Rocha S."/>
            <person name="Elkadiri S."/>
            <person name="Gnanaolivu R.D."/>
            <person name="Hernandez B."/>
            <person name="Javaid M."/>
            <person name="Jayaseelan J.C."/>
            <person name="Lee S."/>
            <person name="Li M."/>
            <person name="Ming W."/>
            <person name="Munidasa M."/>
            <person name="Muniz J."/>
            <person name="Nguyen L."/>
            <person name="Ongeri F."/>
            <person name="Osuji N."/>
            <person name="Pu L.-L."/>
            <person name="Puazo M."/>
            <person name="Qu C."/>
            <person name="Quiroz J."/>
            <person name="Raj R."/>
            <person name="Weissenberger G."/>
            <person name="Xin Y."/>
            <person name="Zou X."/>
            <person name="Han Y."/>
            <person name="Richards S."/>
            <person name="Worley K."/>
            <person name="Muzny D."/>
            <person name="Gibbs R."/>
        </authorList>
    </citation>
    <scope>NUCLEOTIDE SEQUENCE</scope>
    <source>
        <strain evidence="14">Sampled in the wild</strain>
    </source>
</reference>
<evidence type="ECO:0000256" key="1">
    <source>
        <dbReference type="ARBA" id="ARBA00001917"/>
    </source>
</evidence>
<proteinExistence type="inferred from homology"/>
<dbReference type="NCBIfam" id="NF004231">
    <property type="entry name" value="PRK05679.1"/>
    <property type="match status" value="1"/>
</dbReference>
<evidence type="ECO:0000259" key="12">
    <source>
        <dbReference type="Pfam" id="PF01243"/>
    </source>
</evidence>
<evidence type="ECO:0000256" key="10">
    <source>
        <dbReference type="ARBA" id="ARBA00023002"/>
    </source>
</evidence>
<dbReference type="EMBL" id="KZ308768">
    <property type="protein sequence ID" value="KAG8234063.1"/>
    <property type="molecule type" value="Genomic_DNA"/>
</dbReference>
<dbReference type="EC" id="1.4.3.5" evidence="7"/>
<organism evidence="14 15">
    <name type="scientific">Ladona fulva</name>
    <name type="common">Scarce chaser dragonfly</name>
    <name type="synonym">Libellula fulva</name>
    <dbReference type="NCBI Taxonomy" id="123851"/>
    <lineage>
        <taxon>Eukaryota</taxon>
        <taxon>Metazoa</taxon>
        <taxon>Ecdysozoa</taxon>
        <taxon>Arthropoda</taxon>
        <taxon>Hexapoda</taxon>
        <taxon>Insecta</taxon>
        <taxon>Pterygota</taxon>
        <taxon>Palaeoptera</taxon>
        <taxon>Odonata</taxon>
        <taxon>Epiprocta</taxon>
        <taxon>Anisoptera</taxon>
        <taxon>Libelluloidea</taxon>
        <taxon>Libellulidae</taxon>
        <taxon>Ladona</taxon>
    </lineage>
</organism>
<evidence type="ECO:0000256" key="9">
    <source>
        <dbReference type="ARBA" id="ARBA00022643"/>
    </source>
</evidence>
<dbReference type="Pfam" id="PF01243">
    <property type="entry name" value="PNPOx_N"/>
    <property type="match status" value="1"/>
</dbReference>
<dbReference type="NCBIfam" id="TIGR00558">
    <property type="entry name" value="pdxH"/>
    <property type="match status" value="1"/>
</dbReference>
<dbReference type="HAMAP" id="MF_01629">
    <property type="entry name" value="PdxH"/>
    <property type="match status" value="1"/>
</dbReference>
<evidence type="ECO:0000256" key="11">
    <source>
        <dbReference type="ARBA" id="ARBA00023096"/>
    </source>
</evidence>
<keyword evidence="15" id="KW-1185">Reference proteome</keyword>
<comment type="function">
    <text evidence="2">Catalyzes the oxidation of either pyridoxine 5'-phosphate (PNP) or pyridoxamine 5'-phosphate (PMP) into pyridoxal 5'-phosphate (PLP).</text>
</comment>
<dbReference type="SUPFAM" id="SSF50475">
    <property type="entry name" value="FMN-binding split barrel"/>
    <property type="match status" value="1"/>
</dbReference>
<dbReference type="InterPro" id="IPR000659">
    <property type="entry name" value="Pyridox_Oxase"/>
</dbReference>
<dbReference type="AlphaFoldDB" id="A0A8K0P6K8"/>
<keyword evidence="10" id="KW-0560">Oxidoreductase</keyword>
<keyword evidence="8" id="KW-0285">Flavoprotein</keyword>
<sequence>MLSVNELNFIFMFVCRLRNFGIYIGISLRGSTHRSMSSVDNVDYKALRGTYRGKSDVFTEKDLVAKEPIGQFKSWFELACQTEGLKEPNAMCLATATRDAVPSARYVLLKGYGKDGFRFFTHYISRKGQELAENPRAALVFYWEPLKRSVRIEGAVEKVPISDSDAYFASRYRDSQIGTSVSKQSSVIPSREYLTNLEKKLTIECEGKDVPRPEFWGGYKVIPHTVEFWQGQTDRIHDRIRFRRPKENENPDGVLLHEGEDGWVYERLSP</sequence>
<dbReference type="PROSITE" id="PS01064">
    <property type="entry name" value="PYRIDOX_OXIDASE"/>
    <property type="match status" value="1"/>
</dbReference>
<comment type="caution">
    <text evidence="14">The sequence shown here is derived from an EMBL/GenBank/DDBJ whole genome shotgun (WGS) entry which is preliminary data.</text>
</comment>
<feature type="domain" description="Pyridoxamine 5'-phosphate oxidase N-terminal" evidence="12">
    <location>
        <begin position="83"/>
        <end position="193"/>
    </location>
</feature>
<evidence type="ECO:0000259" key="13">
    <source>
        <dbReference type="Pfam" id="PF10590"/>
    </source>
</evidence>
<evidence type="ECO:0000313" key="15">
    <source>
        <dbReference type="Proteomes" id="UP000792457"/>
    </source>
</evidence>
<keyword evidence="11" id="KW-0664">Pyridoxine biosynthesis</keyword>
<comment type="pathway">
    <text evidence="3">Cofactor metabolism; pyridoxal 5'-phosphate salvage; pyridoxal 5'-phosphate from pyridoxamine 5'-phosphate: step 1/1.</text>
</comment>
<keyword evidence="9" id="KW-0288">FMN</keyword>
<dbReference type="PANTHER" id="PTHR10851">
    <property type="entry name" value="PYRIDOXINE-5-PHOSPHATE OXIDASE"/>
    <property type="match status" value="1"/>
</dbReference>
<dbReference type="GO" id="GO:0004733">
    <property type="term" value="F:pyridoxamine phosphate oxidase activity"/>
    <property type="evidence" value="ECO:0007669"/>
    <property type="project" value="UniProtKB-EC"/>
</dbReference>
<evidence type="ECO:0000256" key="3">
    <source>
        <dbReference type="ARBA" id="ARBA00004738"/>
    </source>
</evidence>